<dbReference type="AlphaFoldDB" id="A0A8J2V1W8"/>
<evidence type="ECO:0000313" key="1">
    <source>
        <dbReference type="EMBL" id="GGC96292.1"/>
    </source>
</evidence>
<dbReference type="Proteomes" id="UP000613582">
    <property type="component" value="Unassembled WGS sequence"/>
</dbReference>
<protein>
    <submittedName>
        <fullName evidence="1">Uncharacterized protein</fullName>
    </submittedName>
</protein>
<dbReference type="RefSeq" id="WP_188159379.1">
    <property type="nucleotide sequence ID" value="NZ_BMGH01000001.1"/>
</dbReference>
<reference evidence="1" key="1">
    <citation type="journal article" date="2014" name="Int. J. Syst. Evol. Microbiol.">
        <title>Complete genome sequence of Corynebacterium casei LMG S-19264T (=DSM 44701T), isolated from a smear-ripened cheese.</title>
        <authorList>
            <consortium name="US DOE Joint Genome Institute (JGI-PGF)"/>
            <person name="Walter F."/>
            <person name="Albersmeier A."/>
            <person name="Kalinowski J."/>
            <person name="Ruckert C."/>
        </authorList>
    </citation>
    <scope>NUCLEOTIDE SEQUENCE</scope>
    <source>
        <strain evidence="1">CGMCC 1.12921</strain>
    </source>
</reference>
<keyword evidence="2" id="KW-1185">Reference proteome</keyword>
<comment type="caution">
    <text evidence="1">The sequence shown here is derived from an EMBL/GenBank/DDBJ whole genome shotgun (WGS) entry which is preliminary data.</text>
</comment>
<sequence>MTVQPTFTLDEAITAQKTLRRELNLGEETFEIPEFVGMISDEIEKLHSAGRSDTDIADIINAATGKAVTASDIAEHFSEAQAQRRPV</sequence>
<dbReference type="EMBL" id="BMGH01000001">
    <property type="protein sequence ID" value="GGC96292.1"/>
    <property type="molecule type" value="Genomic_DNA"/>
</dbReference>
<proteinExistence type="predicted"/>
<reference evidence="1" key="2">
    <citation type="submission" date="2020-09" db="EMBL/GenBank/DDBJ databases">
        <authorList>
            <person name="Sun Q."/>
            <person name="Zhou Y."/>
        </authorList>
    </citation>
    <scope>NUCLEOTIDE SEQUENCE</scope>
    <source>
        <strain evidence="1">CGMCC 1.12921</strain>
    </source>
</reference>
<gene>
    <name evidence="1" type="ORF">GCM10011342_01370</name>
</gene>
<evidence type="ECO:0000313" key="2">
    <source>
        <dbReference type="Proteomes" id="UP000613582"/>
    </source>
</evidence>
<organism evidence="1 2">
    <name type="scientific">Aquisalinus flavus</name>
    <dbReference type="NCBI Taxonomy" id="1526572"/>
    <lineage>
        <taxon>Bacteria</taxon>
        <taxon>Pseudomonadati</taxon>
        <taxon>Pseudomonadota</taxon>
        <taxon>Alphaproteobacteria</taxon>
        <taxon>Parvularculales</taxon>
        <taxon>Parvularculaceae</taxon>
        <taxon>Aquisalinus</taxon>
    </lineage>
</organism>
<accession>A0A8J2V1W8</accession>
<name>A0A8J2V1W8_9PROT</name>